<keyword evidence="2" id="KW-0472">Membrane</keyword>
<keyword evidence="2" id="KW-1133">Transmembrane helix</keyword>
<organism evidence="5 6">
    <name type="scientific">Corynebacterium diphtheriae</name>
    <dbReference type="NCBI Taxonomy" id="1717"/>
    <lineage>
        <taxon>Bacteria</taxon>
        <taxon>Bacillati</taxon>
        <taxon>Actinomycetota</taxon>
        <taxon>Actinomycetes</taxon>
        <taxon>Mycobacteriales</taxon>
        <taxon>Corynebacteriaceae</taxon>
        <taxon>Corynebacterium</taxon>
    </lineage>
</organism>
<dbReference type="RefSeq" id="WP_088290310.1">
    <property type="nucleotide sequence ID" value="NZ_CP040520.1"/>
</dbReference>
<comment type="caution">
    <text evidence="5">The sequence shown here is derived from an EMBL/GenBank/DDBJ whole genome shotgun (WGS) entry which is preliminary data.</text>
</comment>
<dbReference type="InterPro" id="IPR006311">
    <property type="entry name" value="TAT_signal"/>
</dbReference>
<dbReference type="InterPro" id="IPR054313">
    <property type="entry name" value="DIP2116-like_N"/>
</dbReference>
<keyword evidence="3" id="KW-0732">Signal</keyword>
<evidence type="ECO:0000259" key="4">
    <source>
        <dbReference type="Pfam" id="PF22089"/>
    </source>
</evidence>
<feature type="chain" id="PRO_5032380871" evidence="3">
    <location>
        <begin position="30"/>
        <end position="526"/>
    </location>
</feature>
<reference evidence="5 6" key="1">
    <citation type="submission" date="2020-02" db="EMBL/GenBank/DDBJ databases">
        <authorList>
            <person name="Brisse S."/>
        </authorList>
    </citation>
    <scope>NUCLEOTIDE SEQUENCE [LARGE SCALE GENOMIC DNA]</scope>
    <source>
        <strain evidence="5">CIP107547</strain>
    </source>
</reference>
<name>A0A811G5Y5_CORDP</name>
<evidence type="ECO:0000313" key="6">
    <source>
        <dbReference type="Proteomes" id="UP000480222"/>
    </source>
</evidence>
<keyword evidence="2" id="KW-0812">Transmembrane</keyword>
<sequence length="526" mass="55333">MKSLNRRFIAGATATAVALSTSAIPHAHAADTISTGVDCSITAPFVGTTTRSSTFDAHIDVPKTVQAGVGFEASVHLNNISVQSEQLSKISGASLKTSTIRIKVGNNVQLDGSQSGVSLSKGVLSIKNKLKAKLNGTSLDITAEPITVRLKATTEGDITFAPDSTVLVTDIDVQTGIIPVTAIASCATTNAKPYATIKATPQEGLKVTAPTETTPQSIIDVTATAPNTTTGNVQFYLNNAPVGHPVAVTATGTAATKITLGAAGSAIITARYTDSEGYNPLPDGTATVAVGTQAPTLKEGDEDTYTGTINGQATSIDEPLKVTPGETVTVTTTMTPSSASVQVYELGINPPAGVTYVEDSGSRNFKSVLTTTGTGFNPPNSTYYDPHWKKEATMPNDQYRGFHTTSTYSVFGYAPQTVTAQYQIPKDLAPGRYMFQMGVYKYSTEFKDLVSIPETSFEIAADLPTLPNRKIKPAPHNEEQTTESEDTPTNSGSSFGSLLRSPSFWSTILDVVAGIVTLVLNFLARR</sequence>
<accession>A0A811G5Y5</accession>
<dbReference type="AlphaFoldDB" id="A0A811G5Y5"/>
<proteinExistence type="predicted"/>
<evidence type="ECO:0000313" key="5">
    <source>
        <dbReference type="EMBL" id="CAB0622029.1"/>
    </source>
</evidence>
<evidence type="ECO:0000256" key="2">
    <source>
        <dbReference type="SAM" id="Phobius"/>
    </source>
</evidence>
<feature type="signal peptide" evidence="3">
    <location>
        <begin position="1"/>
        <end position="29"/>
    </location>
</feature>
<dbReference type="Proteomes" id="UP000480222">
    <property type="component" value="Unassembled WGS sequence"/>
</dbReference>
<feature type="domain" description="DIP2116-like N-terminal" evidence="4">
    <location>
        <begin position="37"/>
        <end position="198"/>
    </location>
</feature>
<evidence type="ECO:0000256" key="3">
    <source>
        <dbReference type="SAM" id="SignalP"/>
    </source>
</evidence>
<dbReference type="Gene3D" id="2.60.40.2270">
    <property type="match status" value="1"/>
</dbReference>
<protein>
    <submittedName>
        <fullName evidence="5">Membrane protein</fullName>
    </submittedName>
</protein>
<dbReference type="Pfam" id="PF22089">
    <property type="entry name" value="DIP2116-like_N"/>
    <property type="match status" value="1"/>
</dbReference>
<feature type="region of interest" description="Disordered" evidence="1">
    <location>
        <begin position="468"/>
        <end position="494"/>
    </location>
</feature>
<dbReference type="Gene3D" id="2.60.40.2260">
    <property type="match status" value="1"/>
</dbReference>
<dbReference type="InterPro" id="IPR013783">
    <property type="entry name" value="Ig-like_fold"/>
</dbReference>
<dbReference type="PROSITE" id="PS51318">
    <property type="entry name" value="TAT"/>
    <property type="match status" value="1"/>
</dbReference>
<feature type="transmembrane region" description="Helical" evidence="2">
    <location>
        <begin position="504"/>
        <end position="524"/>
    </location>
</feature>
<dbReference type="GO" id="GO:0005975">
    <property type="term" value="P:carbohydrate metabolic process"/>
    <property type="evidence" value="ECO:0007669"/>
    <property type="project" value="UniProtKB-ARBA"/>
</dbReference>
<dbReference type="EMBL" id="CADDAV010000032">
    <property type="protein sequence ID" value="CAB0622029.1"/>
    <property type="molecule type" value="Genomic_DNA"/>
</dbReference>
<dbReference type="Gene3D" id="2.60.40.10">
    <property type="entry name" value="Immunoglobulins"/>
    <property type="match status" value="1"/>
</dbReference>
<gene>
    <name evidence="5" type="ORF">CIP107547_02320</name>
</gene>
<evidence type="ECO:0000256" key="1">
    <source>
        <dbReference type="SAM" id="MobiDB-lite"/>
    </source>
</evidence>